<comment type="catalytic activity">
    <reaction evidence="7">
        <text>UDP-N-acetyl-alpha-D-muramoyl-L-alanyl-D-glutamate + meso-2,6-diaminopimelate + ATP = UDP-N-acetyl-alpha-D-muramoyl-L-alanyl-gamma-D-glutamyl-meso-2,6-diaminopimelate + ADP + phosphate + H(+)</text>
        <dbReference type="Rhea" id="RHEA:23676"/>
        <dbReference type="ChEBI" id="CHEBI:15378"/>
        <dbReference type="ChEBI" id="CHEBI:30616"/>
        <dbReference type="ChEBI" id="CHEBI:43474"/>
        <dbReference type="ChEBI" id="CHEBI:57791"/>
        <dbReference type="ChEBI" id="CHEBI:83900"/>
        <dbReference type="ChEBI" id="CHEBI:83905"/>
        <dbReference type="ChEBI" id="CHEBI:456216"/>
        <dbReference type="EC" id="6.3.2.13"/>
    </reaction>
</comment>
<dbReference type="GO" id="GO:0008360">
    <property type="term" value="P:regulation of cell shape"/>
    <property type="evidence" value="ECO:0007669"/>
    <property type="project" value="UniProtKB-KW"/>
</dbReference>
<feature type="binding site" evidence="7">
    <location>
        <begin position="417"/>
        <end position="420"/>
    </location>
    <ligand>
        <name>meso-2,6-diaminopimelate</name>
        <dbReference type="ChEBI" id="CHEBI:57791"/>
    </ligand>
</feature>
<dbReference type="InterPro" id="IPR004101">
    <property type="entry name" value="Mur_ligase_C"/>
</dbReference>
<evidence type="ECO:0000256" key="1">
    <source>
        <dbReference type="ARBA" id="ARBA00005898"/>
    </source>
</evidence>
<feature type="binding site" evidence="7">
    <location>
        <position position="200"/>
    </location>
    <ligand>
        <name>UDP-N-acetyl-alpha-D-muramoyl-L-alanyl-D-glutamate</name>
        <dbReference type="ChEBI" id="CHEBI:83900"/>
    </ligand>
</feature>
<comment type="PTM">
    <text evidence="7">Carboxylation is probably crucial for Mg(2+) binding and, consequently, for the gamma-phosphate positioning of ATP.</text>
</comment>
<evidence type="ECO:0000313" key="12">
    <source>
        <dbReference type="EMBL" id="GIE14331.1"/>
    </source>
</evidence>
<dbReference type="InterPro" id="IPR036565">
    <property type="entry name" value="Mur-like_cat_sf"/>
</dbReference>
<name>A0A919JBX0_9ACTN</name>
<evidence type="ECO:0000256" key="8">
    <source>
        <dbReference type="RuleBase" id="RU004135"/>
    </source>
</evidence>
<evidence type="ECO:0000256" key="6">
    <source>
        <dbReference type="ARBA" id="ARBA00023316"/>
    </source>
</evidence>
<feature type="binding site" evidence="7">
    <location>
        <position position="471"/>
    </location>
    <ligand>
        <name>meso-2,6-diaminopimelate</name>
        <dbReference type="ChEBI" id="CHEBI:57791"/>
    </ligand>
</feature>
<evidence type="ECO:0000256" key="2">
    <source>
        <dbReference type="ARBA" id="ARBA00022618"/>
    </source>
</evidence>
<gene>
    <name evidence="7 12" type="primary">murE</name>
    <name evidence="12" type="ORF">Afe05nite_61710</name>
</gene>
<dbReference type="PANTHER" id="PTHR23135">
    <property type="entry name" value="MUR LIGASE FAMILY MEMBER"/>
    <property type="match status" value="1"/>
</dbReference>
<keyword evidence="2 7" id="KW-0132">Cell division</keyword>
<dbReference type="AlphaFoldDB" id="A0A919JBX0"/>
<dbReference type="InterPro" id="IPR005761">
    <property type="entry name" value="UDP-N-AcMur-Glu-dNH2Pim_ligase"/>
</dbReference>
<dbReference type="Pfam" id="PF02875">
    <property type="entry name" value="Mur_ligase_C"/>
    <property type="match status" value="1"/>
</dbReference>
<dbReference type="GO" id="GO:0005524">
    <property type="term" value="F:ATP binding"/>
    <property type="evidence" value="ECO:0007669"/>
    <property type="project" value="UniProtKB-UniRule"/>
</dbReference>
<dbReference type="InterPro" id="IPR036615">
    <property type="entry name" value="Mur_ligase_C_dom_sf"/>
</dbReference>
<accession>A0A919JBX0</accession>
<keyword evidence="7" id="KW-0067">ATP-binding</keyword>
<keyword evidence="4 7" id="KW-0573">Peptidoglycan synthesis</keyword>
<evidence type="ECO:0000259" key="9">
    <source>
        <dbReference type="Pfam" id="PF01225"/>
    </source>
</evidence>
<dbReference type="InterPro" id="IPR000713">
    <property type="entry name" value="Mur_ligase_N"/>
</dbReference>
<feature type="binding site" evidence="7">
    <location>
        <position position="40"/>
    </location>
    <ligand>
        <name>UDP-N-acetyl-alpha-D-muramoyl-L-alanyl-D-glutamate</name>
        <dbReference type="ChEBI" id="CHEBI:83900"/>
    </ligand>
</feature>
<keyword evidence="7" id="KW-0547">Nucleotide-binding</keyword>
<dbReference type="Proteomes" id="UP000598174">
    <property type="component" value="Unassembled WGS sequence"/>
</dbReference>
<comment type="pathway">
    <text evidence="7 8">Cell wall biogenesis; peptidoglycan biosynthesis.</text>
</comment>
<keyword evidence="5 7" id="KW-0131">Cell cycle</keyword>
<dbReference type="GO" id="GO:0071555">
    <property type="term" value="P:cell wall organization"/>
    <property type="evidence" value="ECO:0007669"/>
    <property type="project" value="UniProtKB-KW"/>
</dbReference>
<keyword evidence="13" id="KW-1185">Reference proteome</keyword>
<evidence type="ECO:0000313" key="13">
    <source>
        <dbReference type="Proteomes" id="UP000598174"/>
    </source>
</evidence>
<evidence type="ECO:0000259" key="11">
    <source>
        <dbReference type="Pfam" id="PF08245"/>
    </source>
</evidence>
<feature type="binding site" evidence="7">
    <location>
        <position position="393"/>
    </location>
    <ligand>
        <name>meso-2,6-diaminopimelate</name>
        <dbReference type="ChEBI" id="CHEBI:57791"/>
    </ligand>
</feature>
<dbReference type="PANTHER" id="PTHR23135:SF4">
    <property type="entry name" value="UDP-N-ACETYLMURAMOYL-L-ALANYL-D-GLUTAMATE--2,6-DIAMINOPIMELATE LIGASE MURE HOMOLOG, CHLOROPLASTIC"/>
    <property type="match status" value="1"/>
</dbReference>
<keyword evidence="6 7" id="KW-0961">Cell wall biogenesis/degradation</keyword>
<dbReference type="Gene3D" id="3.40.1190.10">
    <property type="entry name" value="Mur-like, catalytic domain"/>
    <property type="match status" value="1"/>
</dbReference>
<evidence type="ECO:0000256" key="4">
    <source>
        <dbReference type="ARBA" id="ARBA00022984"/>
    </source>
</evidence>
<keyword evidence="3 7" id="KW-0133">Cell shape</keyword>
<dbReference type="EC" id="6.3.2.13" evidence="7"/>
<keyword evidence="7 12" id="KW-0436">Ligase</keyword>
<feature type="short sequence motif" description="Meso-diaminopimelate recognition motif" evidence="7">
    <location>
        <begin position="417"/>
        <end position="420"/>
    </location>
</feature>
<dbReference type="HAMAP" id="MF_00208">
    <property type="entry name" value="MurE"/>
    <property type="match status" value="1"/>
</dbReference>
<sequence>MPAVPRPETVAPLRLTRLAALLPASLSGEDIEVTGITHSSREVLQGDLYAALAGANRHGAEFAADAAAAGAVAVLTDAAGRDAALATGLPVLVTDDPRAALGAASAAVYGDPSARLLMIGITGTAGKTSTAYLVESGLRAAGLTTGLVGTVETRLGDLVVPSVRTTPEATDLQAILAAAAEKDVTAVVMEVSSHALAVGRVNGIGFAVGGYTNFGLDHLDFHTDADDYFAAKAKLFDGRCRVEVLNHDDPALRPLFKPATISYSAAGDTEATWWASAVRPSAFGQRFLAHGPAGLRVEAGVSLPGRHNVANALLALAALTAAGIDPVTAARGIAACPGVPGRLERVEAPGDVLGVVDYAHKPDAIVAALTALHELATARGGRVICLIGAGGDRDKGKRPLMGAAAARGADLVIVTDDNPRTEDPAVIRAAVRAGAEEAGSATKIIEMPGRRTAIDEAVRLAGAGDVIALLGKGHERGQEVNGEMLPFDDRIELAEALLAAAGGHS</sequence>
<dbReference type="Pfam" id="PF08245">
    <property type="entry name" value="Mur_ligase_M"/>
    <property type="match status" value="1"/>
</dbReference>
<protein>
    <recommendedName>
        <fullName evidence="7">UDP-N-acetylmuramoyl-L-alanyl-D-glutamate--2,6-diaminopimelate ligase</fullName>
        <ecNumber evidence="7">6.3.2.13</ecNumber>
    </recommendedName>
    <alternativeName>
        <fullName evidence="7">Meso-A2pm-adding enzyme</fullName>
    </alternativeName>
    <alternativeName>
        <fullName evidence="7">Meso-diaminopimelate-adding enzyme</fullName>
    </alternativeName>
    <alternativeName>
        <fullName evidence="7">UDP-MurNAc-L-Ala-D-Glu:meso-diaminopimelate ligase</fullName>
    </alternativeName>
    <alternativeName>
        <fullName evidence="7">UDP-MurNAc-tripeptide synthetase</fullName>
    </alternativeName>
    <alternativeName>
        <fullName evidence="7">UDP-N-acetylmuramyl-tripeptide synthetase</fullName>
    </alternativeName>
</protein>
<dbReference type="RefSeq" id="WP_203820748.1">
    <property type="nucleotide sequence ID" value="NZ_BAAABP010000040.1"/>
</dbReference>
<evidence type="ECO:0000256" key="5">
    <source>
        <dbReference type="ARBA" id="ARBA00023306"/>
    </source>
</evidence>
<dbReference type="GO" id="GO:0008765">
    <property type="term" value="F:UDP-N-acetylmuramoylalanyl-D-glutamate-2,6-diaminopimelate ligase activity"/>
    <property type="evidence" value="ECO:0007669"/>
    <property type="project" value="UniProtKB-UniRule"/>
</dbReference>
<dbReference type="InterPro" id="IPR035911">
    <property type="entry name" value="MurE/MurF_N"/>
</dbReference>
<dbReference type="Gene3D" id="3.90.190.20">
    <property type="entry name" value="Mur ligase, C-terminal domain"/>
    <property type="match status" value="1"/>
</dbReference>
<dbReference type="Gene3D" id="3.40.1390.10">
    <property type="entry name" value="MurE/MurF, N-terminal domain"/>
    <property type="match status" value="1"/>
</dbReference>
<keyword evidence="7" id="KW-0460">Magnesium</keyword>
<dbReference type="NCBIfam" id="TIGR01085">
    <property type="entry name" value="murE"/>
    <property type="match status" value="1"/>
</dbReference>
<dbReference type="GO" id="GO:0000287">
    <property type="term" value="F:magnesium ion binding"/>
    <property type="evidence" value="ECO:0007669"/>
    <property type="project" value="UniProtKB-UniRule"/>
</dbReference>
<comment type="caution">
    <text evidence="7">Lacks conserved residue(s) required for the propagation of feature annotation.</text>
</comment>
<dbReference type="EMBL" id="BOMM01000054">
    <property type="protein sequence ID" value="GIE14331.1"/>
    <property type="molecule type" value="Genomic_DNA"/>
</dbReference>
<evidence type="ECO:0000256" key="3">
    <source>
        <dbReference type="ARBA" id="ARBA00022960"/>
    </source>
</evidence>
<dbReference type="NCBIfam" id="NF001124">
    <property type="entry name" value="PRK00139.1-2"/>
    <property type="match status" value="1"/>
</dbReference>
<feature type="binding site" evidence="7">
    <location>
        <begin position="165"/>
        <end position="166"/>
    </location>
    <ligand>
        <name>UDP-N-acetyl-alpha-D-muramoyl-L-alanyl-D-glutamate</name>
        <dbReference type="ChEBI" id="CHEBI:83900"/>
    </ligand>
</feature>
<evidence type="ECO:0000259" key="10">
    <source>
        <dbReference type="Pfam" id="PF02875"/>
    </source>
</evidence>
<comment type="function">
    <text evidence="7">Catalyzes the addition of meso-diaminopimelic acid to the nucleotide precursor UDP-N-acetylmuramoyl-L-alanyl-D-glutamate (UMAG) in the biosynthesis of bacterial cell-wall peptidoglycan.</text>
</comment>
<dbReference type="InterPro" id="IPR013221">
    <property type="entry name" value="Mur_ligase_cen"/>
</dbReference>
<feature type="domain" description="Mur ligase C-terminal" evidence="10">
    <location>
        <begin position="341"/>
        <end position="473"/>
    </location>
</feature>
<feature type="domain" description="Mur ligase N-terminal catalytic" evidence="9">
    <location>
        <begin position="32"/>
        <end position="107"/>
    </location>
</feature>
<comment type="similarity">
    <text evidence="1 7">Belongs to the MurCDEF family. MurE subfamily.</text>
</comment>
<feature type="binding site" evidence="7">
    <location>
        <begin position="123"/>
        <end position="129"/>
    </location>
    <ligand>
        <name>ATP</name>
        <dbReference type="ChEBI" id="CHEBI:30616"/>
    </ligand>
</feature>
<evidence type="ECO:0000256" key="7">
    <source>
        <dbReference type="HAMAP-Rule" id="MF_00208"/>
    </source>
</evidence>
<comment type="subcellular location">
    <subcellularLocation>
        <location evidence="7 8">Cytoplasm</location>
    </subcellularLocation>
</comment>
<dbReference type="SUPFAM" id="SSF63418">
    <property type="entry name" value="MurE/MurF N-terminal domain"/>
    <property type="match status" value="1"/>
</dbReference>
<feature type="domain" description="Mur ligase central" evidence="11">
    <location>
        <begin position="121"/>
        <end position="318"/>
    </location>
</feature>
<dbReference type="GO" id="GO:0009252">
    <property type="term" value="P:peptidoglycan biosynthetic process"/>
    <property type="evidence" value="ECO:0007669"/>
    <property type="project" value="UniProtKB-UniRule"/>
</dbReference>
<feature type="modified residue" description="N6-carboxylysine" evidence="7">
    <location>
        <position position="232"/>
    </location>
</feature>
<feature type="binding site" evidence="7">
    <location>
        <position position="192"/>
    </location>
    <ligand>
        <name>UDP-N-acetyl-alpha-D-muramoyl-L-alanyl-D-glutamate</name>
        <dbReference type="ChEBI" id="CHEBI:83900"/>
    </ligand>
</feature>
<feature type="binding site" evidence="7">
    <location>
        <position position="475"/>
    </location>
    <ligand>
        <name>meso-2,6-diaminopimelate</name>
        <dbReference type="ChEBI" id="CHEBI:57791"/>
    </ligand>
</feature>
<proteinExistence type="inferred from homology"/>
<comment type="cofactor">
    <cofactor evidence="7">
        <name>Mg(2+)</name>
        <dbReference type="ChEBI" id="CHEBI:18420"/>
    </cofactor>
</comment>
<keyword evidence="7" id="KW-0963">Cytoplasm</keyword>
<reference evidence="12" key="1">
    <citation type="submission" date="2021-01" db="EMBL/GenBank/DDBJ databases">
        <title>Whole genome shotgun sequence of Actinoplanes ferrugineus NBRC 15555.</title>
        <authorList>
            <person name="Komaki H."/>
            <person name="Tamura T."/>
        </authorList>
    </citation>
    <scope>NUCLEOTIDE SEQUENCE</scope>
    <source>
        <strain evidence="12">NBRC 15555</strain>
    </source>
</reference>
<dbReference type="SUPFAM" id="SSF53623">
    <property type="entry name" value="MurD-like peptide ligases, catalytic domain"/>
    <property type="match status" value="1"/>
</dbReference>
<comment type="caution">
    <text evidence="12">The sequence shown here is derived from an EMBL/GenBank/DDBJ whole genome shotgun (WGS) entry which is preliminary data.</text>
</comment>
<organism evidence="12 13">
    <name type="scientific">Paractinoplanes ferrugineus</name>
    <dbReference type="NCBI Taxonomy" id="113564"/>
    <lineage>
        <taxon>Bacteria</taxon>
        <taxon>Bacillati</taxon>
        <taxon>Actinomycetota</taxon>
        <taxon>Actinomycetes</taxon>
        <taxon>Micromonosporales</taxon>
        <taxon>Micromonosporaceae</taxon>
        <taxon>Paractinoplanes</taxon>
    </lineage>
</organism>
<dbReference type="GO" id="GO:0005737">
    <property type="term" value="C:cytoplasm"/>
    <property type="evidence" value="ECO:0007669"/>
    <property type="project" value="UniProtKB-SubCell"/>
</dbReference>
<dbReference type="NCBIfam" id="NF001126">
    <property type="entry name" value="PRK00139.1-4"/>
    <property type="match status" value="1"/>
</dbReference>
<dbReference type="SUPFAM" id="SSF53244">
    <property type="entry name" value="MurD-like peptide ligases, peptide-binding domain"/>
    <property type="match status" value="1"/>
</dbReference>
<dbReference type="GO" id="GO:0051301">
    <property type="term" value="P:cell division"/>
    <property type="evidence" value="ECO:0007669"/>
    <property type="project" value="UniProtKB-KW"/>
</dbReference>
<dbReference type="Pfam" id="PF01225">
    <property type="entry name" value="Mur_ligase"/>
    <property type="match status" value="1"/>
</dbReference>